<evidence type="ECO:0000313" key="2">
    <source>
        <dbReference type="EMBL" id="PIP17022.1"/>
    </source>
</evidence>
<name>A0A2G9YCW4_9BACT</name>
<dbReference type="Proteomes" id="UP000231480">
    <property type="component" value="Unassembled WGS sequence"/>
</dbReference>
<dbReference type="EMBL" id="PCRH01000048">
    <property type="protein sequence ID" value="PIP17022.1"/>
    <property type="molecule type" value="Genomic_DNA"/>
</dbReference>
<gene>
    <name evidence="2" type="ORF">COX44_02215</name>
</gene>
<proteinExistence type="predicted"/>
<protein>
    <recommendedName>
        <fullName evidence="1">Large polyvalent protein-associated domain-containing protein</fullName>
    </recommendedName>
</protein>
<accession>A0A2G9YCW4</accession>
<reference evidence="2 3" key="1">
    <citation type="submission" date="2017-09" db="EMBL/GenBank/DDBJ databases">
        <title>Depth-based differentiation of microbial function through sediment-hosted aquifers and enrichment of novel symbionts in the deep terrestrial subsurface.</title>
        <authorList>
            <person name="Probst A.J."/>
            <person name="Ladd B."/>
            <person name="Jarett J.K."/>
            <person name="Geller-Mcgrath D.E."/>
            <person name="Sieber C.M."/>
            <person name="Emerson J.B."/>
            <person name="Anantharaman K."/>
            <person name="Thomas B.C."/>
            <person name="Malmstrom R."/>
            <person name="Stieglmeier M."/>
            <person name="Klingl A."/>
            <person name="Woyke T."/>
            <person name="Ryan C.M."/>
            <person name="Banfield J.F."/>
        </authorList>
    </citation>
    <scope>NUCLEOTIDE SEQUENCE [LARGE SCALE GENOMIC DNA]</scope>
    <source>
        <strain evidence="2">CG23_combo_of_CG06-09_8_20_14_all_37_13</strain>
    </source>
</reference>
<dbReference type="InterPro" id="IPR040824">
    <property type="entry name" value="LPD3"/>
</dbReference>
<feature type="domain" description="Large polyvalent protein-associated" evidence="1">
    <location>
        <begin position="8"/>
        <end position="133"/>
    </location>
</feature>
<comment type="caution">
    <text evidence="2">The sequence shown here is derived from an EMBL/GenBank/DDBJ whole genome shotgun (WGS) entry which is preliminary data.</text>
</comment>
<sequence>MDINTEQFRKIKEEAERFYKEISEIYCPYFQETISFNAKGLDHIKFSEWNKARPIKQQYMRLRLLKLAPQVIKKSHTLQEFHETKRFERQKINSRWEKRTVMVRYYGFIAITDNLRTKVKIIIKEIERGKRFFWSIIPFWKAKKNEFNNQYKKILHNGDLETQ</sequence>
<evidence type="ECO:0000313" key="3">
    <source>
        <dbReference type="Proteomes" id="UP000231480"/>
    </source>
</evidence>
<dbReference type="AlphaFoldDB" id="A0A2G9YCW4"/>
<evidence type="ECO:0000259" key="1">
    <source>
        <dbReference type="Pfam" id="PF18798"/>
    </source>
</evidence>
<organism evidence="2 3">
    <name type="scientific">Candidatus Portnoybacteria bacterium CG23_combo_of_CG06-09_8_20_14_all_37_13</name>
    <dbReference type="NCBI Taxonomy" id="1974819"/>
    <lineage>
        <taxon>Bacteria</taxon>
        <taxon>Candidatus Portnoyibacteriota</taxon>
    </lineage>
</organism>
<dbReference type="Pfam" id="PF18798">
    <property type="entry name" value="LPD3"/>
    <property type="match status" value="1"/>
</dbReference>